<dbReference type="OrthoDB" id="4245053at2"/>
<keyword evidence="3" id="KW-1185">Reference proteome</keyword>
<organism evidence="2 3">
    <name type="scientific">Actinacidiphila paucisporea</name>
    <dbReference type="NCBI Taxonomy" id="310782"/>
    <lineage>
        <taxon>Bacteria</taxon>
        <taxon>Bacillati</taxon>
        <taxon>Actinomycetota</taxon>
        <taxon>Actinomycetes</taxon>
        <taxon>Kitasatosporales</taxon>
        <taxon>Streptomycetaceae</taxon>
        <taxon>Actinacidiphila</taxon>
    </lineage>
</organism>
<dbReference type="RefSeq" id="WP_073502811.1">
    <property type="nucleotide sequence ID" value="NZ_FRBI01000041.1"/>
</dbReference>
<proteinExistence type="predicted"/>
<protein>
    <submittedName>
        <fullName evidence="2">Uncharacterized protein</fullName>
    </submittedName>
</protein>
<evidence type="ECO:0000256" key="1">
    <source>
        <dbReference type="SAM" id="MobiDB-lite"/>
    </source>
</evidence>
<evidence type="ECO:0000313" key="2">
    <source>
        <dbReference type="EMBL" id="SHN34465.1"/>
    </source>
</evidence>
<feature type="compositionally biased region" description="Polar residues" evidence="1">
    <location>
        <begin position="18"/>
        <end position="28"/>
    </location>
</feature>
<accession>A0A1M7QS92</accession>
<dbReference type="STRING" id="310782.SAMN05216499_14122"/>
<evidence type="ECO:0000313" key="3">
    <source>
        <dbReference type="Proteomes" id="UP000184111"/>
    </source>
</evidence>
<sequence>MARITATIRPVHDDAEQTVCTHPVTSTGKPRDPESGCTGRAAYTATCSVGDWTVTRPTRAELEYLRDIHFGTHLAKPTTRT</sequence>
<dbReference type="Proteomes" id="UP000184111">
    <property type="component" value="Unassembled WGS sequence"/>
</dbReference>
<dbReference type="AlphaFoldDB" id="A0A1M7QS92"/>
<dbReference type="EMBL" id="FRBI01000041">
    <property type="protein sequence ID" value="SHN34465.1"/>
    <property type="molecule type" value="Genomic_DNA"/>
</dbReference>
<gene>
    <name evidence="2" type="ORF">SAMN05216499_14122</name>
</gene>
<name>A0A1M7QS92_9ACTN</name>
<feature type="region of interest" description="Disordered" evidence="1">
    <location>
        <begin position="1"/>
        <end position="37"/>
    </location>
</feature>
<reference evidence="2 3" key="1">
    <citation type="submission" date="2016-11" db="EMBL/GenBank/DDBJ databases">
        <authorList>
            <person name="Jaros S."/>
            <person name="Januszkiewicz K."/>
            <person name="Wedrychowicz H."/>
        </authorList>
    </citation>
    <scope>NUCLEOTIDE SEQUENCE [LARGE SCALE GENOMIC DNA]</scope>
    <source>
        <strain evidence="2 3">CGMCC 4.2025</strain>
    </source>
</reference>